<dbReference type="Proteomes" id="UP000697107">
    <property type="component" value="Unassembled WGS sequence"/>
</dbReference>
<dbReference type="VEuPathDB" id="FungiDB:PC110_g18346"/>
<proteinExistence type="inferred from homology"/>
<dbReference type="InterPro" id="IPR031825">
    <property type="entry name" value="RXLR"/>
</dbReference>
<dbReference type="Proteomes" id="UP000251314">
    <property type="component" value="Unassembled WGS sequence"/>
</dbReference>
<gene>
    <name evidence="8" type="ORF">JG687_00014947</name>
    <name evidence="9" type="ORF">PC110_g18346</name>
    <name evidence="6" type="ORF">PC118_g13881</name>
    <name evidence="7" type="ORF">PC129_g17484</name>
</gene>
<feature type="signal peptide" evidence="5">
    <location>
        <begin position="1"/>
        <end position="20"/>
    </location>
</feature>
<accession>A0A329RKP9</accession>
<evidence type="ECO:0000256" key="3">
    <source>
        <dbReference type="ARBA" id="ARBA00022525"/>
    </source>
</evidence>
<evidence type="ECO:0000313" key="8">
    <source>
        <dbReference type="EMBL" id="KAG6949324.1"/>
    </source>
</evidence>
<dbReference type="EMBL" id="JAENGZ010001265">
    <property type="protein sequence ID" value="KAG6949324.1"/>
    <property type="molecule type" value="Genomic_DNA"/>
</dbReference>
<reference evidence="8" key="3">
    <citation type="submission" date="2021-01" db="EMBL/GenBank/DDBJ databases">
        <title>Phytophthora aleatoria, a newly-described species from Pinus radiata is distinct from Phytophthora cactorum isolates based on comparative genomics.</title>
        <authorList>
            <person name="Mcdougal R."/>
            <person name="Panda P."/>
            <person name="Williams N."/>
            <person name="Studholme D.J."/>
        </authorList>
    </citation>
    <scope>NUCLEOTIDE SEQUENCE</scope>
    <source>
        <strain evidence="8">NZFS 3830</strain>
    </source>
</reference>
<protein>
    <recommendedName>
        <fullName evidence="5">RxLR effector protein</fullName>
    </recommendedName>
</protein>
<feature type="chain" id="PRO_5044947934" description="RxLR effector protein" evidence="5">
    <location>
        <begin position="21"/>
        <end position="125"/>
    </location>
</feature>
<evidence type="ECO:0000313" key="7">
    <source>
        <dbReference type="EMBL" id="KAG3211542.1"/>
    </source>
</evidence>
<name>A0A329RKP9_9STRA</name>
<comment type="subcellular location">
    <subcellularLocation>
        <location evidence="1 5">Secreted</location>
    </subcellularLocation>
</comment>
<dbReference type="OrthoDB" id="107511at2759"/>
<reference evidence="7" key="2">
    <citation type="submission" date="2018-05" db="EMBL/GenBank/DDBJ databases">
        <title>Effector identification in a new, highly contiguous assembly of the strawberry crown rot pathogen Phytophthora cactorum.</title>
        <authorList>
            <person name="Armitage A.D."/>
            <person name="Nellist C.F."/>
            <person name="Bates H."/>
            <person name="Vickerstaff R.J."/>
            <person name="Harrison R.J."/>
        </authorList>
    </citation>
    <scope>NUCLEOTIDE SEQUENCE</scope>
    <source>
        <strain evidence="6">P415</strain>
        <strain evidence="7">P421</strain>
    </source>
</reference>
<dbReference type="EMBL" id="RCML01000490">
    <property type="protein sequence ID" value="KAG2975523.1"/>
    <property type="molecule type" value="Genomic_DNA"/>
</dbReference>
<evidence type="ECO:0000256" key="2">
    <source>
        <dbReference type="ARBA" id="ARBA00010400"/>
    </source>
</evidence>
<dbReference type="Proteomes" id="UP000760860">
    <property type="component" value="Unassembled WGS sequence"/>
</dbReference>
<evidence type="ECO:0000256" key="1">
    <source>
        <dbReference type="ARBA" id="ARBA00004613"/>
    </source>
</evidence>
<sequence length="125" mass="14718">MRVFHIVLLAIASLVLDINAVQNDDTGKRFLRKAHAENEEGSAGEESEERAQWTEVLKKLKSETFKRAKLELWFQQGKDPAFARQKFNIPASGEAMKNHKNYKYLQIFIKKYNTWIYHRFSSQRN</sequence>
<comment type="function">
    <text evidence="5">Effector that suppresses plant defense responses during pathogen infection.</text>
</comment>
<evidence type="ECO:0000313" key="10">
    <source>
        <dbReference type="Proteomes" id="UP000251314"/>
    </source>
</evidence>
<dbReference type="AlphaFoldDB" id="A0A329RKP9"/>
<keyword evidence="4 5" id="KW-0732">Signal</keyword>
<organism evidence="9 10">
    <name type="scientific">Phytophthora cactorum</name>
    <dbReference type="NCBI Taxonomy" id="29920"/>
    <lineage>
        <taxon>Eukaryota</taxon>
        <taxon>Sar</taxon>
        <taxon>Stramenopiles</taxon>
        <taxon>Oomycota</taxon>
        <taxon>Peronosporomycetes</taxon>
        <taxon>Peronosporales</taxon>
        <taxon>Peronosporaceae</taxon>
        <taxon>Phytophthora</taxon>
    </lineage>
</organism>
<evidence type="ECO:0000313" key="9">
    <source>
        <dbReference type="EMBL" id="RAW25237.1"/>
    </source>
</evidence>
<keyword evidence="3 5" id="KW-0964">Secreted</keyword>
<comment type="similarity">
    <text evidence="2 5">Belongs to the RxLR effector family.</text>
</comment>
<dbReference type="EMBL" id="MJFZ01000776">
    <property type="protein sequence ID" value="RAW25237.1"/>
    <property type="molecule type" value="Genomic_DNA"/>
</dbReference>
<comment type="caution">
    <text evidence="9">The sequence shown here is derived from an EMBL/GenBank/DDBJ whole genome shotgun (WGS) entry which is preliminary data.</text>
</comment>
<evidence type="ECO:0000313" key="6">
    <source>
        <dbReference type="EMBL" id="KAG2975523.1"/>
    </source>
</evidence>
<evidence type="ECO:0000256" key="4">
    <source>
        <dbReference type="ARBA" id="ARBA00022729"/>
    </source>
</evidence>
<keyword evidence="10" id="KW-1185">Reference proteome</keyword>
<evidence type="ECO:0000256" key="5">
    <source>
        <dbReference type="RuleBase" id="RU367124"/>
    </source>
</evidence>
<reference evidence="9 10" key="1">
    <citation type="submission" date="2018-01" db="EMBL/GenBank/DDBJ databases">
        <title>Draft genome of the strawberry crown rot pathogen Phytophthora cactorum.</title>
        <authorList>
            <person name="Armitage A.D."/>
            <person name="Lysoe E."/>
            <person name="Nellist C.F."/>
            <person name="Harrison R.J."/>
            <person name="Brurberg M.B."/>
        </authorList>
    </citation>
    <scope>NUCLEOTIDE SEQUENCE [LARGE SCALE GENOMIC DNA]</scope>
    <source>
        <strain evidence="9 10">10300</strain>
    </source>
</reference>
<dbReference type="Proteomes" id="UP000688947">
    <property type="component" value="Unassembled WGS sequence"/>
</dbReference>
<comment type="domain">
    <text evidence="5">The RxLR-dEER motif acts to carry the protein into the host cell cytoplasm through binding to cell surface phosphatidylinositol-3-phosphate.</text>
</comment>
<dbReference type="EMBL" id="RCMV01000944">
    <property type="protein sequence ID" value="KAG3211542.1"/>
    <property type="molecule type" value="Genomic_DNA"/>
</dbReference>
<dbReference type="Pfam" id="PF16810">
    <property type="entry name" value="RXLR"/>
    <property type="match status" value="1"/>
</dbReference>